<dbReference type="FunFam" id="3.40.50.300:FF:000525">
    <property type="entry name" value="rab-like protein 3 isoform X1"/>
    <property type="match status" value="1"/>
</dbReference>
<dbReference type="EMBL" id="CAJVCH010006221">
    <property type="protein sequence ID" value="CAG7659298.1"/>
    <property type="molecule type" value="Genomic_DNA"/>
</dbReference>
<dbReference type="OrthoDB" id="5914890at2759"/>
<accession>A0A8J2J5Y0</accession>
<protein>
    <recommendedName>
        <fullName evidence="4">Rab-like protein 3</fullName>
    </recommendedName>
</protein>
<evidence type="ECO:0000313" key="6">
    <source>
        <dbReference type="EMBL" id="CAG7659298.1"/>
    </source>
</evidence>
<comment type="function">
    <text evidence="5">Required for KRAS signaling regulation and modulation of cell proliferation. Regulator of KRAS prenylation, and probably prenylation of other small GTPases. Required for lymphocyte development and function. Not required for myeloid cell development.</text>
</comment>
<evidence type="ECO:0000256" key="2">
    <source>
        <dbReference type="ARBA" id="ARBA00022741"/>
    </source>
</evidence>
<dbReference type="SMART" id="SM00174">
    <property type="entry name" value="RHO"/>
    <property type="match status" value="1"/>
</dbReference>
<dbReference type="PANTHER" id="PTHR24073">
    <property type="entry name" value="DRAB5-RELATED"/>
    <property type="match status" value="1"/>
</dbReference>
<dbReference type="Pfam" id="PF08477">
    <property type="entry name" value="Roc"/>
    <property type="match status" value="1"/>
</dbReference>
<evidence type="ECO:0000313" key="7">
    <source>
        <dbReference type="Proteomes" id="UP000708208"/>
    </source>
</evidence>
<evidence type="ECO:0000256" key="5">
    <source>
        <dbReference type="ARBA" id="ARBA00045267"/>
    </source>
</evidence>
<keyword evidence="2" id="KW-0547">Nucleotide-binding</keyword>
<keyword evidence="3" id="KW-0342">GTP-binding</keyword>
<evidence type="ECO:0000256" key="4">
    <source>
        <dbReference type="ARBA" id="ARBA00041166"/>
    </source>
</evidence>
<proteinExistence type="inferred from homology"/>
<evidence type="ECO:0000256" key="1">
    <source>
        <dbReference type="ARBA" id="ARBA00006270"/>
    </source>
</evidence>
<dbReference type="PROSITE" id="PS51419">
    <property type="entry name" value="RAB"/>
    <property type="match status" value="1"/>
</dbReference>
<keyword evidence="7" id="KW-1185">Reference proteome</keyword>
<comment type="similarity">
    <text evidence="1">Belongs to the small GTPase superfamily. Rab family.</text>
</comment>
<dbReference type="SMART" id="SM00175">
    <property type="entry name" value="RAB"/>
    <property type="match status" value="1"/>
</dbReference>
<dbReference type="GO" id="GO:0005525">
    <property type="term" value="F:GTP binding"/>
    <property type="evidence" value="ECO:0007669"/>
    <property type="project" value="UniProtKB-KW"/>
</dbReference>
<dbReference type="GO" id="GO:0003924">
    <property type="term" value="F:GTPase activity"/>
    <property type="evidence" value="ECO:0007669"/>
    <property type="project" value="InterPro"/>
</dbReference>
<evidence type="ECO:0000256" key="3">
    <source>
        <dbReference type="ARBA" id="ARBA00023134"/>
    </source>
</evidence>
<sequence length="229" mass="25641">MSNYDKVKIVVVGDSGVGKTSAVYLICNNQPLTSTAWTVGASLEVKLHEYKEGTPQQKSYFVDLWDIGGSSSHENTRPVFYNGVNGIILVHDLNNRKSEVNLHRWIMEILNRDSGKGNQSSDEDFDPEQFAGSSHIPIFVIGTKADTGDGVRQRSALSRATSIADECGADEIFINCLDIKAFAPGSTSAVKLSRFFDRVIERRFHPDHSHSYYDRRKLWPQAPRIFSDE</sequence>
<name>A0A8J2J5Y0_9HEXA</name>
<dbReference type="AlphaFoldDB" id="A0A8J2J5Y0"/>
<gene>
    <name evidence="6" type="ORF">AFUS01_LOCUS1124</name>
</gene>
<comment type="caution">
    <text evidence="6">The sequence shown here is derived from an EMBL/GenBank/DDBJ whole genome shotgun (WGS) entry which is preliminary data.</text>
</comment>
<dbReference type="Proteomes" id="UP000708208">
    <property type="component" value="Unassembled WGS sequence"/>
</dbReference>
<dbReference type="InterPro" id="IPR001806">
    <property type="entry name" value="Small_GTPase"/>
</dbReference>
<organism evidence="6 7">
    <name type="scientific">Allacma fusca</name>
    <dbReference type="NCBI Taxonomy" id="39272"/>
    <lineage>
        <taxon>Eukaryota</taxon>
        <taxon>Metazoa</taxon>
        <taxon>Ecdysozoa</taxon>
        <taxon>Arthropoda</taxon>
        <taxon>Hexapoda</taxon>
        <taxon>Collembola</taxon>
        <taxon>Symphypleona</taxon>
        <taxon>Sminthuridae</taxon>
        <taxon>Allacma</taxon>
    </lineage>
</organism>
<reference evidence="6" key="1">
    <citation type="submission" date="2021-06" db="EMBL/GenBank/DDBJ databases">
        <authorList>
            <person name="Hodson N. C."/>
            <person name="Mongue J. A."/>
            <person name="Jaron S. K."/>
        </authorList>
    </citation>
    <scope>NUCLEOTIDE SEQUENCE</scope>
</reference>